<reference evidence="6 7" key="1">
    <citation type="submission" date="2025-04" db="UniProtKB">
        <authorList>
            <consortium name="RefSeq"/>
        </authorList>
    </citation>
    <scope>IDENTIFICATION</scope>
</reference>
<feature type="region of interest" description="Disordered" evidence="1">
    <location>
        <begin position="292"/>
        <end position="314"/>
    </location>
</feature>
<gene>
    <name evidence="6 7" type="primary">LOC105043126</name>
</gene>
<dbReference type="AlphaFoldDB" id="A0A6I9R1L7"/>
<keyword evidence="5" id="KW-1185">Reference proteome</keyword>
<dbReference type="OrthoDB" id="1932693at2759"/>
<feature type="domain" description="DUF3741" evidence="4">
    <location>
        <begin position="112"/>
        <end position="125"/>
    </location>
</feature>
<dbReference type="InterPro" id="IPR032795">
    <property type="entry name" value="DUF3741-assoc"/>
</dbReference>
<dbReference type="Proteomes" id="UP000504607">
    <property type="component" value="Chromosome 4"/>
</dbReference>
<evidence type="ECO:0000259" key="3">
    <source>
        <dbReference type="Pfam" id="PF14309"/>
    </source>
</evidence>
<evidence type="ECO:0000259" key="4">
    <source>
        <dbReference type="Pfam" id="PF14383"/>
    </source>
</evidence>
<feature type="compositionally biased region" description="Polar residues" evidence="1">
    <location>
        <begin position="756"/>
        <end position="775"/>
    </location>
</feature>
<dbReference type="GeneID" id="105043126"/>
<feature type="region of interest" description="Disordered" evidence="1">
    <location>
        <begin position="728"/>
        <end position="775"/>
    </location>
</feature>
<evidence type="ECO:0000313" key="6">
    <source>
        <dbReference type="RefSeq" id="XP_010918845.1"/>
    </source>
</evidence>
<feature type="domain" description="DUF4378" evidence="3">
    <location>
        <begin position="818"/>
        <end position="983"/>
    </location>
</feature>
<dbReference type="Pfam" id="PF12552">
    <property type="entry name" value="DUF3741"/>
    <property type="match status" value="1"/>
</dbReference>
<dbReference type="RefSeq" id="XP_019705756.1">
    <property type="nucleotide sequence ID" value="XM_019850197.2"/>
</dbReference>
<feature type="region of interest" description="Disordered" evidence="1">
    <location>
        <begin position="42"/>
        <end position="64"/>
    </location>
</feature>
<dbReference type="InterPro" id="IPR025486">
    <property type="entry name" value="DUF4378"/>
</dbReference>
<dbReference type="RefSeq" id="XP_073112083.1">
    <property type="nucleotide sequence ID" value="XM_073255982.1"/>
</dbReference>
<feature type="compositionally biased region" description="Polar residues" evidence="1">
    <location>
        <begin position="728"/>
        <end position="743"/>
    </location>
</feature>
<organism evidence="5 6">
    <name type="scientific">Elaeis guineensis var. tenera</name>
    <name type="common">Oil palm</name>
    <dbReference type="NCBI Taxonomy" id="51953"/>
    <lineage>
        <taxon>Eukaryota</taxon>
        <taxon>Viridiplantae</taxon>
        <taxon>Streptophyta</taxon>
        <taxon>Embryophyta</taxon>
        <taxon>Tracheophyta</taxon>
        <taxon>Spermatophyta</taxon>
        <taxon>Magnoliopsida</taxon>
        <taxon>Liliopsida</taxon>
        <taxon>Arecaceae</taxon>
        <taxon>Arecoideae</taxon>
        <taxon>Cocoseae</taxon>
        <taxon>Elaeidinae</taxon>
        <taxon>Elaeis</taxon>
    </lineage>
</organism>
<name>A0A6I9R1L7_ELAGV</name>
<dbReference type="Pfam" id="PF14309">
    <property type="entry name" value="DUF4378"/>
    <property type="match status" value="1"/>
</dbReference>
<feature type="domain" description="DUF3741" evidence="2">
    <location>
        <begin position="220"/>
        <end position="264"/>
    </location>
</feature>
<sequence>MSGFQKRNVQDLQKPFPGCMGRMINIFDLNMAMAGTKLLTDEAHRGGSPVRRNQPDVKKEAMDPAGRFVDGKQTSLQIASDLWKSSSIKKSGGTSVKMLIAQEMSKETELNRKPPGVVARLMGLDDDLPATKPVLFANKRVTQEGYSRTTLTGPFQGRRQQEDVYFNKPMSCESDHERMEYRDVFEVRQQPSRTSYIRDQPLQKGRYNKDQNEKRMALVRQKFMEAKRLATDERLLQSKEFQDALEVLSSNKDLFIKFLEEPNSLFSKQIRELYMVPPTPQTQRITVLKPSNTVEPKGEKPVKKQQYPRVDEGGWETNKPYWSKSFTNSKDESMSQPTRIVVLKPSPGNPHDMKMKVNSCITSPELLQQSDVYEGLGDNEAIGPREVAKGITQQMRESLSCHRRDDSLLSSVYSNGYGGDESSFCKSENEYMEDEDGSISDMEVMTSTSRHSWDYVNRFSSPFSASSFGRASCSPESSVIREAKKRLSERLALVASNGTCQEQMQMPRSSSTLGEMLAIPGVKKEEGGDGGLTFSSSKLFVGDDELRAPAACLSIGRTNVGDDHCSPQTLSRSKSVPVSSSVSENIGLSFDASNSEINKPIATKEVAKSKNGKSSFRGIVSSFFFPRGKKASREKTIPSPLVGSDNRCHSGSVETIVHKNGALSKSVQNSLLMESPPINLEVESACTASPTLPSDGSKRGYFSSKATLSLEEPRTSDNLIQNLNRFRSSKNSGTNCDQPSPTSVLDVPFEDDANVNGLQSSESANAGQQQALSRSSPFESVARSLAWDDTHQEALSANPSKMYRALSKADNEEQERYMFVQKLLSSAGLDSEKSDMVFASWHSVDSPLDPILLDKFLDRKGEEAKSRERRSNQKLLFDCVNAALLEIGRTTLLSAYPWKGAYHHARRNTSRDTYPVEVWGLLRNWFSGEGKQVMYEADNSNLLMDRVLKREVEGRGWAESMRSEIDEISIEIGRDVLEDLVKEALVDFDGTCL</sequence>
<evidence type="ECO:0000313" key="5">
    <source>
        <dbReference type="Proteomes" id="UP000504607"/>
    </source>
</evidence>
<dbReference type="InterPro" id="IPR022212">
    <property type="entry name" value="DUF3741"/>
</dbReference>
<evidence type="ECO:0000256" key="1">
    <source>
        <dbReference type="SAM" id="MobiDB-lite"/>
    </source>
</evidence>
<dbReference type="PANTHER" id="PTHR46634:SF3">
    <property type="entry name" value="M REDUCTASE II SUBUNIT GAMMA, PUTATIVE (DUF3741)-RELATED"/>
    <property type="match status" value="1"/>
</dbReference>
<evidence type="ECO:0000313" key="7">
    <source>
        <dbReference type="RefSeq" id="XP_019705756.1"/>
    </source>
</evidence>
<protein>
    <submittedName>
        <fullName evidence="6 7">Uncharacterized protein LOC105043126 isoform X1</fullName>
    </submittedName>
</protein>
<dbReference type="Pfam" id="PF14383">
    <property type="entry name" value="VARLMGL"/>
    <property type="match status" value="1"/>
</dbReference>
<evidence type="ECO:0000259" key="2">
    <source>
        <dbReference type="Pfam" id="PF12552"/>
    </source>
</evidence>
<dbReference type="PANTHER" id="PTHR46634">
    <property type="entry name" value="M REDUCTASE II SUBUNIT GAMMA, PUTATIVE (DUF3741)-RELATED"/>
    <property type="match status" value="1"/>
</dbReference>
<feature type="compositionally biased region" description="Basic and acidic residues" evidence="1">
    <location>
        <begin position="53"/>
        <end position="62"/>
    </location>
</feature>
<accession>A0A6I9R1L7</accession>
<proteinExistence type="predicted"/>
<dbReference type="RefSeq" id="XP_010918845.1">
    <property type="nucleotide sequence ID" value="XM_010920543.2"/>
</dbReference>